<evidence type="ECO:0008006" key="6">
    <source>
        <dbReference type="Google" id="ProtNLM"/>
    </source>
</evidence>
<name>A0AAQ3QLQ5_9LILI</name>
<evidence type="ECO:0000259" key="2">
    <source>
        <dbReference type="Pfam" id="PF14309"/>
    </source>
</evidence>
<feature type="compositionally biased region" description="Polar residues" evidence="1">
    <location>
        <begin position="244"/>
        <end position="260"/>
    </location>
</feature>
<reference evidence="4 5" key="1">
    <citation type="submission" date="2023-10" db="EMBL/GenBank/DDBJ databases">
        <title>Chromosome-scale genome assembly provides insights into flower coloration mechanisms of Canna indica.</title>
        <authorList>
            <person name="Li C."/>
        </authorList>
    </citation>
    <scope>NUCLEOTIDE SEQUENCE [LARGE SCALE GENOMIC DNA]</scope>
    <source>
        <tissue evidence="4">Flower</tissue>
    </source>
</reference>
<organism evidence="4 5">
    <name type="scientific">Canna indica</name>
    <name type="common">Indian-shot</name>
    <dbReference type="NCBI Taxonomy" id="4628"/>
    <lineage>
        <taxon>Eukaryota</taxon>
        <taxon>Viridiplantae</taxon>
        <taxon>Streptophyta</taxon>
        <taxon>Embryophyta</taxon>
        <taxon>Tracheophyta</taxon>
        <taxon>Spermatophyta</taxon>
        <taxon>Magnoliopsida</taxon>
        <taxon>Liliopsida</taxon>
        <taxon>Zingiberales</taxon>
        <taxon>Cannaceae</taxon>
        <taxon>Canna</taxon>
    </lineage>
</organism>
<sequence length="658" mass="72975">MGREWHWSSTRPSFAGDHCEEESNAHPPAGCMSGVLHYLQCHHLLFRSPSVPSSSLPLEPLSLSLPPPRIDLAGFEAPRNSLELDEGIEASFTTSAMEEEIHDVPVGIEISTPPASLLILAEEVKRSSQIVESPRSAPGIVARLMGLEILPDRASPPTPSSWEPQAQPQPRSEKNKKSFEINQGYRMRESSPSPRQPLRSLDCNTAALPRFTVIGDAGSRSLPETPRVSSSSVRSGHEYPRLSLQLSKENSSKSEVTTGDYSLPRSPLACTPTMPRKKDLGRHHDENKSPRSRHYAREIIEQVKESITCRRGGGGGDEIKFSKLSKTIRPSTEKKLSMSTDPPSPSSPIHITALSKKAGYGIRKSSALPLQPLQPPALDEEKTNKIVLNKCKKADNERFTERIRKQTQPPTTLASLFRTADMLPTEKNMIPDKNQCSSFPPIATSAVNRAGVNLEPTKQKIGHGHAWKCNDPEFRYIKTIFKRSGITGARSLRRRCSPLLPIDAIIFSELEQLEFPLFTGALRFRWNRKLMFHLVQEILGDVLLEHSSLSSAAFTGTDRVGDEGCSILSNGDALLRHVWARVEKYFPAADCRDEDDIYALIARDLPEANVRRLLRHTLVMEEADDVALEVEREILDGLVGETAADLCSVLSSFSFFHG</sequence>
<evidence type="ECO:0000313" key="5">
    <source>
        <dbReference type="Proteomes" id="UP001327560"/>
    </source>
</evidence>
<dbReference type="PANTHER" id="PTHR37751:SF1">
    <property type="entry name" value="LOW PROTEIN: M-PHASE INDUCER PHOSPHATASE-LIKE PROTEIN"/>
    <property type="match status" value="1"/>
</dbReference>
<evidence type="ECO:0000313" key="4">
    <source>
        <dbReference type="EMBL" id="WOL15929.1"/>
    </source>
</evidence>
<dbReference type="PANTHER" id="PTHR37751">
    <property type="entry name" value="LOW PROTEIN: M-PHASE INDUCER PHOSPHATASE-LIKE PROTEIN"/>
    <property type="match status" value="1"/>
</dbReference>
<feature type="region of interest" description="Disordered" evidence="1">
    <location>
        <begin position="151"/>
        <end position="176"/>
    </location>
</feature>
<dbReference type="Pfam" id="PF14309">
    <property type="entry name" value="DUF4378"/>
    <property type="match status" value="1"/>
</dbReference>
<feature type="region of interest" description="Disordered" evidence="1">
    <location>
        <begin position="216"/>
        <end position="293"/>
    </location>
</feature>
<dbReference type="EMBL" id="CP136897">
    <property type="protein sequence ID" value="WOL15929.1"/>
    <property type="molecule type" value="Genomic_DNA"/>
</dbReference>
<dbReference type="Pfam" id="PF14383">
    <property type="entry name" value="VARLMGL"/>
    <property type="match status" value="1"/>
</dbReference>
<feature type="region of interest" description="Disordered" evidence="1">
    <location>
        <begin position="328"/>
        <end position="348"/>
    </location>
</feature>
<evidence type="ECO:0000259" key="3">
    <source>
        <dbReference type="Pfam" id="PF14383"/>
    </source>
</evidence>
<dbReference type="AlphaFoldDB" id="A0AAQ3QLQ5"/>
<evidence type="ECO:0000256" key="1">
    <source>
        <dbReference type="SAM" id="MobiDB-lite"/>
    </source>
</evidence>
<feature type="domain" description="DUF3741" evidence="3">
    <location>
        <begin position="137"/>
        <end position="153"/>
    </location>
</feature>
<proteinExistence type="predicted"/>
<accession>A0AAQ3QLQ5</accession>
<feature type="region of interest" description="Disordered" evidence="1">
    <location>
        <begin position="1"/>
        <end position="24"/>
    </location>
</feature>
<dbReference type="InterPro" id="IPR025486">
    <property type="entry name" value="DUF4378"/>
</dbReference>
<protein>
    <recommendedName>
        <fullName evidence="6">DUF4378 domain-containing protein</fullName>
    </recommendedName>
</protein>
<feature type="compositionally biased region" description="Polar residues" evidence="1">
    <location>
        <begin position="160"/>
        <end position="170"/>
    </location>
</feature>
<feature type="compositionally biased region" description="Basic and acidic residues" evidence="1">
    <location>
        <begin position="276"/>
        <end position="293"/>
    </location>
</feature>
<feature type="domain" description="DUF4378" evidence="2">
    <location>
        <begin position="473"/>
        <end position="641"/>
    </location>
</feature>
<dbReference type="Proteomes" id="UP001327560">
    <property type="component" value="Chromosome 8"/>
</dbReference>
<dbReference type="InterPro" id="IPR032795">
    <property type="entry name" value="DUF3741-assoc"/>
</dbReference>
<gene>
    <name evidence="4" type="ORF">Cni_G24711</name>
</gene>
<keyword evidence="5" id="KW-1185">Reference proteome</keyword>